<dbReference type="PANTHER" id="PTHR10640">
    <property type="entry name" value="METHYLTHIORIBULOSE-1-PHOSPHATE DEHYDRATASE"/>
    <property type="match status" value="1"/>
</dbReference>
<reference evidence="8 9" key="1">
    <citation type="submission" date="2019-03" db="EMBL/GenBank/DDBJ databases">
        <authorList>
            <person name="Kim M.K.M."/>
        </authorList>
    </citation>
    <scope>NUCLEOTIDE SEQUENCE [LARGE SCALE GENOMIC DNA]</scope>
    <source>
        <strain evidence="8 9">18JY21-1</strain>
    </source>
</reference>
<dbReference type="RefSeq" id="WP_132416196.1">
    <property type="nucleotide sequence ID" value="NZ_SKFG01000001.1"/>
</dbReference>
<dbReference type="Pfam" id="PF00596">
    <property type="entry name" value="Aldolase_II"/>
    <property type="match status" value="1"/>
</dbReference>
<dbReference type="InterPro" id="IPR001303">
    <property type="entry name" value="Aldolase_II/adducin_N"/>
</dbReference>
<dbReference type="GO" id="GO:0005737">
    <property type="term" value="C:cytoplasm"/>
    <property type="evidence" value="ECO:0007669"/>
    <property type="project" value="UniProtKB-UniRule"/>
</dbReference>
<keyword evidence="3 6" id="KW-0862">Zinc</keyword>
<keyword evidence="9" id="KW-1185">Reference proteome</keyword>
<dbReference type="EMBL" id="SKFG01000001">
    <property type="protein sequence ID" value="TCZ81167.1"/>
    <property type="molecule type" value="Genomic_DNA"/>
</dbReference>
<dbReference type="SMART" id="SM01007">
    <property type="entry name" value="Aldolase_II"/>
    <property type="match status" value="1"/>
</dbReference>
<comment type="caution">
    <text evidence="8">The sequence shown here is derived from an EMBL/GenBank/DDBJ whole genome shotgun (WGS) entry which is preliminary data.</text>
</comment>
<evidence type="ECO:0000256" key="3">
    <source>
        <dbReference type="ARBA" id="ARBA00022833"/>
    </source>
</evidence>
<dbReference type="GO" id="GO:0019509">
    <property type="term" value="P:L-methionine salvage from methylthioadenosine"/>
    <property type="evidence" value="ECO:0007669"/>
    <property type="project" value="UniProtKB-UniRule"/>
</dbReference>
<keyword evidence="1 6" id="KW-0028">Amino-acid biosynthesis</keyword>
<evidence type="ECO:0000256" key="6">
    <source>
        <dbReference type="HAMAP-Rule" id="MF_01677"/>
    </source>
</evidence>
<dbReference type="InterPro" id="IPR017714">
    <property type="entry name" value="MethylthioRu-1-P_deHdtase_MtnB"/>
</dbReference>
<accession>A0A4R4EMS7</accession>
<dbReference type="PANTHER" id="PTHR10640:SF7">
    <property type="entry name" value="METHYLTHIORIBULOSE-1-PHOSPHATE DEHYDRATASE"/>
    <property type="match status" value="1"/>
</dbReference>
<dbReference type="GO" id="GO:0046570">
    <property type="term" value="F:methylthioribulose 1-phosphate dehydratase activity"/>
    <property type="evidence" value="ECO:0007669"/>
    <property type="project" value="UniProtKB-UniRule"/>
</dbReference>
<evidence type="ECO:0000259" key="7">
    <source>
        <dbReference type="SMART" id="SM01007"/>
    </source>
</evidence>
<feature type="binding site" evidence="6">
    <location>
        <position position="106"/>
    </location>
    <ligand>
        <name>Zn(2+)</name>
        <dbReference type="ChEBI" id="CHEBI:29105"/>
    </ligand>
</feature>
<comment type="pathway">
    <text evidence="6">Amino-acid biosynthesis; L-methionine biosynthesis via salvage pathway; L-methionine from S-methyl-5-thio-alpha-D-ribose 1-phosphate: step 2/6.</text>
</comment>
<evidence type="ECO:0000256" key="5">
    <source>
        <dbReference type="ARBA" id="ARBA00023239"/>
    </source>
</evidence>
<evidence type="ECO:0000256" key="4">
    <source>
        <dbReference type="ARBA" id="ARBA00023167"/>
    </source>
</evidence>
<feature type="domain" description="Class II aldolase/adducin N-terminal" evidence="7">
    <location>
        <begin position="15"/>
        <end position="206"/>
    </location>
</feature>
<comment type="cofactor">
    <cofactor evidence="6">
        <name>Zn(2+)</name>
        <dbReference type="ChEBI" id="CHEBI:29105"/>
    </cofactor>
    <text evidence="6">Binds 1 zinc ion per subunit.</text>
</comment>
<gene>
    <name evidence="6 8" type="primary">mtnB</name>
    <name evidence="8" type="ORF">E0485_02505</name>
</gene>
<sequence>MSLEVAQECKQRAFAELHDVKVLFANRGWFPGTSGNLSVMVEYGSPSDFVFAVTASGKDKTVHTPEDFLLVDQHGRPTETTHLKPSAETLIHCEIYRTMGAGAIYHVHTVYNNIISELYEDLGYIPVEKVELIKAFNIWEQDARIEIPVLPNFAEIPRIAELVEEAINPQIPGIVLSNHGIYAWGANSFEAKRHLEAFEFLFEYVYRKKLLLRDFEMFKAEPRNLHAKSIS</sequence>
<dbReference type="SUPFAM" id="SSF53639">
    <property type="entry name" value="AraD/HMP-PK domain-like"/>
    <property type="match status" value="1"/>
</dbReference>
<dbReference type="AlphaFoldDB" id="A0A4R4EMS7"/>
<evidence type="ECO:0000313" key="8">
    <source>
        <dbReference type="EMBL" id="TCZ81167.1"/>
    </source>
</evidence>
<dbReference type="Gene3D" id="3.40.225.10">
    <property type="entry name" value="Class II aldolase/adducin N-terminal domain"/>
    <property type="match status" value="1"/>
</dbReference>
<evidence type="ECO:0000256" key="2">
    <source>
        <dbReference type="ARBA" id="ARBA00022723"/>
    </source>
</evidence>
<dbReference type="GO" id="GO:0008270">
    <property type="term" value="F:zinc ion binding"/>
    <property type="evidence" value="ECO:0007669"/>
    <property type="project" value="UniProtKB-UniRule"/>
</dbReference>
<dbReference type="NCBIfam" id="TIGR03328">
    <property type="entry name" value="salvage_mtnB"/>
    <property type="match status" value="1"/>
</dbReference>
<dbReference type="HAMAP" id="MF_01677">
    <property type="entry name" value="Salvage_MtnB"/>
    <property type="match status" value="1"/>
</dbReference>
<comment type="catalytic activity">
    <reaction evidence="6">
        <text>5-(methylsulfanyl)-D-ribulose 1-phosphate = 5-methylsulfanyl-2,3-dioxopentyl phosphate + H2O</text>
        <dbReference type="Rhea" id="RHEA:15549"/>
        <dbReference type="ChEBI" id="CHEBI:15377"/>
        <dbReference type="ChEBI" id="CHEBI:58548"/>
        <dbReference type="ChEBI" id="CHEBI:58828"/>
        <dbReference type="EC" id="4.2.1.109"/>
    </reaction>
</comment>
<comment type="similarity">
    <text evidence="6">Belongs to the aldolase class II family. MtnB subfamily.</text>
</comment>
<protein>
    <recommendedName>
        <fullName evidence="6">Methylthioribulose-1-phosphate dehydratase</fullName>
        <shortName evidence="6">MTRu-1-P dehydratase</shortName>
        <ecNumber evidence="6">4.2.1.109</ecNumber>
    </recommendedName>
</protein>
<keyword evidence="5 6" id="KW-0456">Lyase</keyword>
<organism evidence="8 9">
    <name type="scientific">Paenibacillus albiflavus</name>
    <dbReference type="NCBI Taxonomy" id="2545760"/>
    <lineage>
        <taxon>Bacteria</taxon>
        <taxon>Bacillati</taxon>
        <taxon>Bacillota</taxon>
        <taxon>Bacilli</taxon>
        <taxon>Bacillales</taxon>
        <taxon>Paenibacillaceae</taxon>
        <taxon>Paenibacillus</taxon>
    </lineage>
</organism>
<proteinExistence type="inferred from homology"/>
<dbReference type="Proteomes" id="UP000295418">
    <property type="component" value="Unassembled WGS sequence"/>
</dbReference>
<comment type="function">
    <text evidence="6">Catalyzes the dehydration of methylthioribulose-1-phosphate (MTRu-1-P) into 2,3-diketo-5-methylthiopentyl-1-phosphate (DK-MTP-1-P).</text>
</comment>
<feature type="binding site" evidence="6">
    <location>
        <position position="108"/>
    </location>
    <ligand>
        <name>Zn(2+)</name>
        <dbReference type="ChEBI" id="CHEBI:29105"/>
    </ligand>
</feature>
<dbReference type="InterPro" id="IPR036409">
    <property type="entry name" value="Aldolase_II/adducin_N_sf"/>
</dbReference>
<evidence type="ECO:0000313" key="9">
    <source>
        <dbReference type="Proteomes" id="UP000295418"/>
    </source>
</evidence>
<dbReference type="OrthoDB" id="9805559at2"/>
<keyword evidence="2 6" id="KW-0479">Metal-binding</keyword>
<evidence type="ECO:0000256" key="1">
    <source>
        <dbReference type="ARBA" id="ARBA00022605"/>
    </source>
</evidence>
<keyword evidence="4 6" id="KW-0486">Methionine biosynthesis</keyword>
<name>A0A4R4EMS7_9BACL</name>
<dbReference type="EC" id="4.2.1.109" evidence="6"/>
<dbReference type="UniPathway" id="UPA00904">
    <property type="reaction ID" value="UER00875"/>
</dbReference>